<dbReference type="EMBL" id="PQIB02000018">
    <property type="protein sequence ID" value="RLM56331.1"/>
    <property type="molecule type" value="Genomic_DNA"/>
</dbReference>
<dbReference type="Proteomes" id="UP000275267">
    <property type="component" value="Unassembled WGS sequence"/>
</dbReference>
<keyword evidence="3" id="KW-1185">Reference proteome</keyword>
<organism evidence="2 3">
    <name type="scientific">Panicum miliaceum</name>
    <name type="common">Proso millet</name>
    <name type="synonym">Broomcorn millet</name>
    <dbReference type="NCBI Taxonomy" id="4540"/>
    <lineage>
        <taxon>Eukaryota</taxon>
        <taxon>Viridiplantae</taxon>
        <taxon>Streptophyta</taxon>
        <taxon>Embryophyta</taxon>
        <taxon>Tracheophyta</taxon>
        <taxon>Spermatophyta</taxon>
        <taxon>Magnoliopsida</taxon>
        <taxon>Liliopsida</taxon>
        <taxon>Poales</taxon>
        <taxon>Poaceae</taxon>
        <taxon>PACMAD clade</taxon>
        <taxon>Panicoideae</taxon>
        <taxon>Panicodae</taxon>
        <taxon>Paniceae</taxon>
        <taxon>Panicinae</taxon>
        <taxon>Panicum</taxon>
        <taxon>Panicum sect. Panicum</taxon>
    </lineage>
</organism>
<gene>
    <name evidence="2" type="ORF">C2845_PM10G07690</name>
</gene>
<evidence type="ECO:0000313" key="2">
    <source>
        <dbReference type="EMBL" id="RLM56331.1"/>
    </source>
</evidence>
<feature type="compositionally biased region" description="Basic and acidic residues" evidence="1">
    <location>
        <begin position="58"/>
        <end position="71"/>
    </location>
</feature>
<name>A0A3L6PJ38_PANMI</name>
<comment type="caution">
    <text evidence="2">The sequence shown here is derived from an EMBL/GenBank/DDBJ whole genome shotgun (WGS) entry which is preliminary data.</text>
</comment>
<evidence type="ECO:0000256" key="1">
    <source>
        <dbReference type="SAM" id="MobiDB-lite"/>
    </source>
</evidence>
<proteinExistence type="predicted"/>
<evidence type="ECO:0000313" key="3">
    <source>
        <dbReference type="Proteomes" id="UP000275267"/>
    </source>
</evidence>
<feature type="region of interest" description="Disordered" evidence="1">
    <location>
        <begin position="46"/>
        <end position="76"/>
    </location>
</feature>
<reference evidence="3" key="1">
    <citation type="journal article" date="2019" name="Nat. Commun.">
        <title>The genome of broomcorn millet.</title>
        <authorList>
            <person name="Zou C."/>
            <person name="Miki D."/>
            <person name="Li D."/>
            <person name="Tang Q."/>
            <person name="Xiao L."/>
            <person name="Rajput S."/>
            <person name="Deng P."/>
            <person name="Jia W."/>
            <person name="Huang R."/>
            <person name="Zhang M."/>
            <person name="Sun Y."/>
            <person name="Hu J."/>
            <person name="Fu X."/>
            <person name="Schnable P.S."/>
            <person name="Li F."/>
            <person name="Zhang H."/>
            <person name="Feng B."/>
            <person name="Zhu X."/>
            <person name="Liu R."/>
            <person name="Schnable J.C."/>
            <person name="Zhu J.-K."/>
            <person name="Zhang H."/>
        </authorList>
    </citation>
    <scope>NUCLEOTIDE SEQUENCE [LARGE SCALE GENOMIC DNA]</scope>
</reference>
<sequence>MPRTQPSTAAEWAAAVPQLESLLPRVATLSHHEQFHARLLTSGLLGSHPWTSPTSTRDGVEQRAGDHRHTADSSLGRARRRSLVVCGARHARSRTAVCWRGPCVPPSWSPPISPRCVRGTIPAGQLRLGRGAVAGGEEVGEEVRLNMPSVDGRLGDGGRDQQEWLSGERFLIGRKRRQSSFLTRRDRFRNEFLRRVVPWDKTSDSWNSFRTTSSSQSHRVFSIASQSARQLLSECMASHLRHKDVDLEYGSGLQSSSGRILLQSLPGTERCWPPHDEQRWSLEAGAAGLLPSPELR</sequence>
<dbReference type="OrthoDB" id="10254455at2759"/>
<dbReference type="STRING" id="4540.A0A3L6PJ38"/>
<accession>A0A3L6PJ38</accession>
<dbReference type="AlphaFoldDB" id="A0A3L6PJ38"/>
<protein>
    <submittedName>
        <fullName evidence="2">Uncharacterized protein</fullName>
    </submittedName>
</protein>